<evidence type="ECO:0000313" key="3">
    <source>
        <dbReference type="Proteomes" id="UP000001542"/>
    </source>
</evidence>
<dbReference type="Pfam" id="PF11929">
    <property type="entry name" value="DUF3447"/>
    <property type="match status" value="1"/>
</dbReference>
<keyword evidence="3" id="KW-1185">Reference proteome</keyword>
<dbReference type="Gene3D" id="1.25.40.20">
    <property type="entry name" value="Ankyrin repeat-containing domain"/>
    <property type="match status" value="1"/>
</dbReference>
<accession>A2F1A1</accession>
<evidence type="ECO:0000259" key="1">
    <source>
        <dbReference type="Pfam" id="PF11929"/>
    </source>
</evidence>
<protein>
    <recommendedName>
        <fullName evidence="1">DUF3447 domain-containing protein</fullName>
    </recommendedName>
</protein>
<reference evidence="2" key="2">
    <citation type="journal article" date="2007" name="Science">
        <title>Draft genome sequence of the sexually transmitted pathogen Trichomonas vaginalis.</title>
        <authorList>
            <person name="Carlton J.M."/>
            <person name="Hirt R.P."/>
            <person name="Silva J.C."/>
            <person name="Delcher A.L."/>
            <person name="Schatz M."/>
            <person name="Zhao Q."/>
            <person name="Wortman J.R."/>
            <person name="Bidwell S.L."/>
            <person name="Alsmark U.C.M."/>
            <person name="Besteiro S."/>
            <person name="Sicheritz-Ponten T."/>
            <person name="Noel C.J."/>
            <person name="Dacks J.B."/>
            <person name="Foster P.G."/>
            <person name="Simillion C."/>
            <person name="Van de Peer Y."/>
            <person name="Miranda-Saavedra D."/>
            <person name="Barton G.J."/>
            <person name="Westrop G.D."/>
            <person name="Mueller S."/>
            <person name="Dessi D."/>
            <person name="Fiori P.L."/>
            <person name="Ren Q."/>
            <person name="Paulsen I."/>
            <person name="Zhang H."/>
            <person name="Bastida-Corcuera F.D."/>
            <person name="Simoes-Barbosa A."/>
            <person name="Brown M.T."/>
            <person name="Hayes R.D."/>
            <person name="Mukherjee M."/>
            <person name="Okumura C.Y."/>
            <person name="Schneider R."/>
            <person name="Smith A.J."/>
            <person name="Vanacova S."/>
            <person name="Villalvazo M."/>
            <person name="Haas B.J."/>
            <person name="Pertea M."/>
            <person name="Feldblyum T.V."/>
            <person name="Utterback T.R."/>
            <person name="Shu C.L."/>
            <person name="Osoegawa K."/>
            <person name="de Jong P.J."/>
            <person name="Hrdy I."/>
            <person name="Horvathova L."/>
            <person name="Zubacova Z."/>
            <person name="Dolezal P."/>
            <person name="Malik S.B."/>
            <person name="Logsdon J.M. Jr."/>
            <person name="Henze K."/>
            <person name="Gupta A."/>
            <person name="Wang C.C."/>
            <person name="Dunne R.L."/>
            <person name="Upcroft J.A."/>
            <person name="Upcroft P."/>
            <person name="White O."/>
            <person name="Salzberg S.L."/>
            <person name="Tang P."/>
            <person name="Chiu C.-H."/>
            <person name="Lee Y.-S."/>
            <person name="Embley T.M."/>
            <person name="Coombs G.H."/>
            <person name="Mottram J.C."/>
            <person name="Tachezy J."/>
            <person name="Fraser-Liggett C.M."/>
            <person name="Johnson P.J."/>
        </authorList>
    </citation>
    <scope>NUCLEOTIDE SEQUENCE [LARGE SCALE GENOMIC DNA]</scope>
    <source>
        <strain evidence="2">G3</strain>
    </source>
</reference>
<dbReference type="SMR" id="A2F1A1"/>
<dbReference type="Proteomes" id="UP000001542">
    <property type="component" value="Unassembled WGS sequence"/>
</dbReference>
<organism evidence="2 3">
    <name type="scientific">Trichomonas vaginalis (strain ATCC PRA-98 / G3)</name>
    <dbReference type="NCBI Taxonomy" id="412133"/>
    <lineage>
        <taxon>Eukaryota</taxon>
        <taxon>Metamonada</taxon>
        <taxon>Parabasalia</taxon>
        <taxon>Trichomonadida</taxon>
        <taxon>Trichomonadidae</taxon>
        <taxon>Trichomonas</taxon>
    </lineage>
</organism>
<dbReference type="InParanoid" id="A2F1A1"/>
<dbReference type="KEGG" id="tva:4759156"/>
<dbReference type="EMBL" id="DS113571">
    <property type="protein sequence ID" value="EAY01330.1"/>
    <property type="molecule type" value="Genomic_DNA"/>
</dbReference>
<reference evidence="2" key="1">
    <citation type="submission" date="2006-10" db="EMBL/GenBank/DDBJ databases">
        <authorList>
            <person name="Amadeo P."/>
            <person name="Zhao Q."/>
            <person name="Wortman J."/>
            <person name="Fraser-Liggett C."/>
            <person name="Carlton J."/>
        </authorList>
    </citation>
    <scope>NUCLEOTIDE SEQUENCE</scope>
    <source>
        <strain evidence="2">G3</strain>
    </source>
</reference>
<dbReference type="STRING" id="5722.A2F1A1"/>
<dbReference type="SMART" id="SM00248">
    <property type="entry name" value="ANK"/>
    <property type="match status" value="6"/>
</dbReference>
<dbReference type="VEuPathDB" id="TrichDB:TVAGG3_0665600"/>
<dbReference type="SUPFAM" id="SSF140860">
    <property type="entry name" value="Pseudo ankyrin repeat-like"/>
    <property type="match status" value="1"/>
</dbReference>
<dbReference type="InterPro" id="IPR020683">
    <property type="entry name" value="DUF3447"/>
</dbReference>
<dbReference type="Pfam" id="PF12796">
    <property type="entry name" value="Ank_2"/>
    <property type="match status" value="1"/>
</dbReference>
<dbReference type="InterPro" id="IPR036770">
    <property type="entry name" value="Ankyrin_rpt-contain_sf"/>
</dbReference>
<evidence type="ECO:0000313" key="2">
    <source>
        <dbReference type="EMBL" id="EAY01330.1"/>
    </source>
</evidence>
<dbReference type="AlphaFoldDB" id="A2F1A1"/>
<sequence length="796" mass="93191">MYYVDSFKYPDISSCGVEPALQDIYDDSEKIWERIFEGNFIDNIDELRTNGSINKIVSAYIKNIQPCSYIFSKTKEKYLKDKFQSTEEYKNIYLKALDMIDNDMFEEFKGLFNENNKVLEYGNDNYYPLIDCAAIKGNEEIFRFLKLNGFQITEQTCKLAIITGNIEIVEILYELGYEFVDHFQTAIQYHQNEMADWILMNYPLISINPFVCAESLNIKALSFCFKNEISGSIDVITQLKYYQAFPDIKFYCLNTDPRHFLDKLDLDNELIVDLLIENKYQIGDYLACYIFKTNSIKIFERFYCNQLLIEIKPGELVNYSIQYKSFKILEFLLLHGEKLDISRNKSYLDSIPINLLRLAFSKYSQTELNQAMFYCNTVQQIEILIELGSNINAVGMAHYEYLNYITSYSEPYEESILMSAVKRRKLDLIKYIIEHGAKINLEIQNPKPLIIYVIETCDLEIIQYLIDHGINVNGEDKNGKKSIDYVLATRSVDIMQLMLKHGMEIIKSDYDAIMETCFSSQILRSVIEKHVGFADFYGNYLIKSFRTRHDNYNDHLLLCCVNDLSQIKNFLKYIISIIIRSNDSNLLDLLIEKGLFKYNSPEKIFVQLAQHRKNEEFFRHYFQLINERNMILHFRKTSPLIIACKYRAISIIPFLIDNKLYREKDLSEAIYYLTRFKWKNDNPDILQVLNQIVSKVQPIVIHQMAQQILENEVEAISIPAAEYLFNIGSPIVFESNDIIGKWLLKSIKEKSKEILNYLLDATPEIPLSIILSSIKENISSFIEILFNDEKNSDALF</sequence>
<gene>
    <name evidence="2" type="ORF">TVAG_407590</name>
</gene>
<dbReference type="PANTHER" id="PTHR24159">
    <property type="match status" value="1"/>
</dbReference>
<dbReference type="PANTHER" id="PTHR24159:SF5">
    <property type="entry name" value="ANK_REP_REGION DOMAIN-CONTAINING PROTEIN"/>
    <property type="match status" value="1"/>
</dbReference>
<dbReference type="RefSeq" id="XP_001330188.1">
    <property type="nucleotide sequence ID" value="XM_001330153.1"/>
</dbReference>
<dbReference type="VEuPathDB" id="TrichDB:TVAG_407590"/>
<dbReference type="InterPro" id="IPR002110">
    <property type="entry name" value="Ankyrin_rpt"/>
</dbReference>
<feature type="domain" description="DUF3447" evidence="1">
    <location>
        <begin position="151"/>
        <end position="222"/>
    </location>
</feature>
<dbReference type="SUPFAM" id="SSF48403">
    <property type="entry name" value="Ankyrin repeat"/>
    <property type="match status" value="1"/>
</dbReference>
<name>A2F1A1_TRIV3</name>
<proteinExistence type="predicted"/>